<name>A0ABR3GRS5_9PEZI</name>
<sequence length="129" mass="13759">MSPFSFAKGKVMSADAGGNTGPPLLGRDDDVLFRLHCDTFRTVQIEDHQLWIGKVQHVDVVGDAKDIEGVGAEEVFSLMYSDRHFRHVGSVLIPGEVSGGREDPGGDEGDMDDGSLPSEKSGSVSEGGR</sequence>
<dbReference type="EMBL" id="JBBBZM010000020">
    <property type="protein sequence ID" value="KAL0638630.1"/>
    <property type="molecule type" value="Genomic_DNA"/>
</dbReference>
<evidence type="ECO:0000313" key="4">
    <source>
        <dbReference type="Proteomes" id="UP001447188"/>
    </source>
</evidence>
<feature type="compositionally biased region" description="Polar residues" evidence="1">
    <location>
        <begin position="118"/>
        <end position="129"/>
    </location>
</feature>
<feature type="region of interest" description="Disordered" evidence="1">
    <location>
        <begin position="92"/>
        <end position="129"/>
    </location>
</feature>
<keyword evidence="4" id="KW-1185">Reference proteome</keyword>
<dbReference type="Gene3D" id="2.30.110.10">
    <property type="entry name" value="Electron Transport, Fmn-binding Protein, Chain A"/>
    <property type="match status" value="1"/>
</dbReference>
<dbReference type="InterPro" id="IPR012349">
    <property type="entry name" value="Split_barrel_FMN-bd"/>
</dbReference>
<dbReference type="InterPro" id="IPR002563">
    <property type="entry name" value="Flavin_Rdtase-like_dom"/>
</dbReference>
<organism evidence="3 4">
    <name type="scientific">Discina gigas</name>
    <dbReference type="NCBI Taxonomy" id="1032678"/>
    <lineage>
        <taxon>Eukaryota</taxon>
        <taxon>Fungi</taxon>
        <taxon>Dikarya</taxon>
        <taxon>Ascomycota</taxon>
        <taxon>Pezizomycotina</taxon>
        <taxon>Pezizomycetes</taxon>
        <taxon>Pezizales</taxon>
        <taxon>Discinaceae</taxon>
        <taxon>Discina</taxon>
    </lineage>
</organism>
<evidence type="ECO:0000259" key="2">
    <source>
        <dbReference type="Pfam" id="PF01613"/>
    </source>
</evidence>
<dbReference type="Pfam" id="PF01613">
    <property type="entry name" value="Flavin_Reduct"/>
    <property type="match status" value="1"/>
</dbReference>
<comment type="caution">
    <text evidence="3">The sequence shown here is derived from an EMBL/GenBank/DDBJ whole genome shotgun (WGS) entry which is preliminary data.</text>
</comment>
<protein>
    <recommendedName>
        <fullName evidence="2">Flavin reductase like domain-containing protein</fullName>
    </recommendedName>
</protein>
<dbReference type="SUPFAM" id="SSF50475">
    <property type="entry name" value="FMN-binding split barrel"/>
    <property type="match status" value="1"/>
</dbReference>
<proteinExistence type="predicted"/>
<evidence type="ECO:0000256" key="1">
    <source>
        <dbReference type="SAM" id="MobiDB-lite"/>
    </source>
</evidence>
<accession>A0ABR3GRS5</accession>
<feature type="domain" description="Flavin reductase like" evidence="2">
    <location>
        <begin position="14"/>
        <end position="88"/>
    </location>
</feature>
<evidence type="ECO:0000313" key="3">
    <source>
        <dbReference type="EMBL" id="KAL0638630.1"/>
    </source>
</evidence>
<dbReference type="Proteomes" id="UP001447188">
    <property type="component" value="Unassembled WGS sequence"/>
</dbReference>
<gene>
    <name evidence="3" type="ORF">Q9L58_002356</name>
</gene>
<reference evidence="3 4" key="1">
    <citation type="submission" date="2024-02" db="EMBL/GenBank/DDBJ databases">
        <title>Discinaceae phylogenomics.</title>
        <authorList>
            <person name="Dirks A.C."/>
            <person name="James T.Y."/>
        </authorList>
    </citation>
    <scope>NUCLEOTIDE SEQUENCE [LARGE SCALE GENOMIC DNA]</scope>
    <source>
        <strain evidence="3 4">ACD0624</strain>
    </source>
</reference>